<dbReference type="InterPro" id="IPR036291">
    <property type="entry name" value="NAD(P)-bd_dom_sf"/>
</dbReference>
<feature type="region of interest" description="Disordered" evidence="4">
    <location>
        <begin position="320"/>
        <end position="347"/>
    </location>
</feature>
<keyword evidence="6" id="KW-1185">Reference proteome</keyword>
<dbReference type="Proteomes" id="UP000001064">
    <property type="component" value="Unassembled WGS sequence"/>
</dbReference>
<dbReference type="PANTHER" id="PTHR43639">
    <property type="entry name" value="OXIDOREDUCTASE, SHORT-CHAIN DEHYDROGENASE/REDUCTASE FAMILY (AFU_ORTHOLOGUE AFUA_5G02870)"/>
    <property type="match status" value="1"/>
</dbReference>
<evidence type="ECO:0000256" key="4">
    <source>
        <dbReference type="SAM" id="MobiDB-lite"/>
    </source>
</evidence>
<reference evidence="6" key="1">
    <citation type="journal article" date="2011" name="Genome Biol.">
        <title>Comparative genomics of the social amoebae Dictyostelium discoideum and Dictyostelium purpureum.</title>
        <authorList>
            <consortium name="US DOE Joint Genome Institute (JGI-PGF)"/>
            <person name="Sucgang R."/>
            <person name="Kuo A."/>
            <person name="Tian X."/>
            <person name="Salerno W."/>
            <person name="Parikh A."/>
            <person name="Feasley C.L."/>
            <person name="Dalin E."/>
            <person name="Tu H."/>
            <person name="Huang E."/>
            <person name="Barry K."/>
            <person name="Lindquist E."/>
            <person name="Shapiro H."/>
            <person name="Bruce D."/>
            <person name="Schmutz J."/>
            <person name="Salamov A."/>
            <person name="Fey P."/>
            <person name="Gaudet P."/>
            <person name="Anjard C."/>
            <person name="Babu M.M."/>
            <person name="Basu S."/>
            <person name="Bushmanova Y."/>
            <person name="van der Wel H."/>
            <person name="Katoh-Kurasawa M."/>
            <person name="Dinh C."/>
            <person name="Coutinho P.M."/>
            <person name="Saito T."/>
            <person name="Elias M."/>
            <person name="Schaap P."/>
            <person name="Kay R.R."/>
            <person name="Henrissat B."/>
            <person name="Eichinger L."/>
            <person name="Rivero F."/>
            <person name="Putnam N.H."/>
            <person name="West C.M."/>
            <person name="Loomis W.F."/>
            <person name="Chisholm R.L."/>
            <person name="Shaulsky G."/>
            <person name="Strassmann J.E."/>
            <person name="Queller D.C."/>
            <person name="Kuspa A."/>
            <person name="Grigoriev I.V."/>
        </authorList>
    </citation>
    <scope>NUCLEOTIDE SEQUENCE [LARGE SCALE GENOMIC DNA]</scope>
    <source>
        <strain evidence="6">QSDP1</strain>
    </source>
</reference>
<dbReference type="AlphaFoldDB" id="F0ZCT4"/>
<protein>
    <submittedName>
        <fullName evidence="5">Uncharacterized protein</fullName>
    </submittedName>
</protein>
<name>F0ZCT4_DICPU</name>
<keyword evidence="2" id="KW-0560">Oxidoreductase</keyword>
<sequence>MNAITKNYLDILLNNKKSLFLSLPLLYGASLILSKIFKKKLIIKDKFVVVTGASSGIGLEITKELLRNKSKVILIARNKDRLIQLVEDFKKEGYSECYYISADLSKENDIEECKNQINQILSESNKRTLLNQHVEILVNCAGSGNWKFLEDTSFKECQEMMSLPYFAAFNITRILLTPMLHNGIGTIVNINSPVSLQPWQGCIGYACARWALKGFTQCLRRDLCGSGVNVVEVIPGETQSGYFENNGITSESFPLLSHWIPKISPSQVGKVTVDAIINKKERVLYPFSLNIAKYIQFYPLSLLIDYLLSSELGSKRLNQFKSNQNQNKKEKEKENIDNTKSTSLKNH</sequence>
<dbReference type="InParanoid" id="F0ZCT4"/>
<dbReference type="OrthoDB" id="1933717at2759"/>
<dbReference type="KEGG" id="dpp:DICPUDRAFT_149085"/>
<dbReference type="eggNOG" id="KOG1210">
    <property type="taxonomic scope" value="Eukaryota"/>
</dbReference>
<evidence type="ECO:0000313" key="5">
    <source>
        <dbReference type="EMBL" id="EGC38274.1"/>
    </source>
</evidence>
<dbReference type="PRINTS" id="PR00080">
    <property type="entry name" value="SDRFAMILY"/>
</dbReference>
<dbReference type="EMBL" id="GL870980">
    <property type="protein sequence ID" value="EGC38274.1"/>
    <property type="molecule type" value="Genomic_DNA"/>
</dbReference>
<gene>
    <name evidence="5" type="ORF">DICPUDRAFT_149085</name>
</gene>
<evidence type="ECO:0000256" key="2">
    <source>
        <dbReference type="ARBA" id="ARBA00023002"/>
    </source>
</evidence>
<organism evidence="5 6">
    <name type="scientific">Dictyostelium purpureum</name>
    <name type="common">Slime mold</name>
    <dbReference type="NCBI Taxonomy" id="5786"/>
    <lineage>
        <taxon>Eukaryota</taxon>
        <taxon>Amoebozoa</taxon>
        <taxon>Evosea</taxon>
        <taxon>Eumycetozoa</taxon>
        <taxon>Dictyostelia</taxon>
        <taxon>Dictyosteliales</taxon>
        <taxon>Dictyosteliaceae</taxon>
        <taxon>Dictyostelium</taxon>
    </lineage>
</organism>
<dbReference type="STRING" id="5786.F0ZCT4"/>
<evidence type="ECO:0000256" key="1">
    <source>
        <dbReference type="ARBA" id="ARBA00006484"/>
    </source>
</evidence>
<proteinExistence type="inferred from homology"/>
<accession>F0ZCT4</accession>
<evidence type="ECO:0000313" key="6">
    <source>
        <dbReference type="Proteomes" id="UP000001064"/>
    </source>
</evidence>
<evidence type="ECO:0000256" key="3">
    <source>
        <dbReference type="RuleBase" id="RU000363"/>
    </source>
</evidence>
<dbReference type="RefSeq" id="XP_003285231.1">
    <property type="nucleotide sequence ID" value="XM_003285183.1"/>
</dbReference>
<feature type="compositionally biased region" description="Polar residues" evidence="4">
    <location>
        <begin position="338"/>
        <end position="347"/>
    </location>
</feature>
<dbReference type="CDD" id="cd05233">
    <property type="entry name" value="SDR_c"/>
    <property type="match status" value="1"/>
</dbReference>
<dbReference type="PANTHER" id="PTHR43639:SF1">
    <property type="entry name" value="SHORT-CHAIN DEHYDROGENASE_REDUCTASE FAMILY PROTEIN"/>
    <property type="match status" value="1"/>
</dbReference>
<feature type="compositionally biased region" description="Basic and acidic residues" evidence="4">
    <location>
        <begin position="327"/>
        <end position="337"/>
    </location>
</feature>
<dbReference type="Pfam" id="PF00106">
    <property type="entry name" value="adh_short"/>
    <property type="match status" value="1"/>
</dbReference>
<dbReference type="SUPFAM" id="SSF51735">
    <property type="entry name" value="NAD(P)-binding Rossmann-fold domains"/>
    <property type="match status" value="1"/>
</dbReference>
<dbReference type="FunCoup" id="F0ZCT4">
    <property type="interactions" value="1"/>
</dbReference>
<dbReference type="PRINTS" id="PR00081">
    <property type="entry name" value="GDHRDH"/>
</dbReference>
<dbReference type="Gene3D" id="3.40.50.720">
    <property type="entry name" value="NAD(P)-binding Rossmann-like Domain"/>
    <property type="match status" value="1"/>
</dbReference>
<comment type="similarity">
    <text evidence="1 3">Belongs to the short-chain dehydrogenases/reductases (SDR) family.</text>
</comment>
<dbReference type="OMA" id="WLFLDDT"/>
<dbReference type="GO" id="GO:0016491">
    <property type="term" value="F:oxidoreductase activity"/>
    <property type="evidence" value="ECO:0000318"/>
    <property type="project" value="GO_Central"/>
</dbReference>
<dbReference type="VEuPathDB" id="AmoebaDB:DICPUDRAFT_149085"/>
<dbReference type="GeneID" id="10502430"/>
<dbReference type="InterPro" id="IPR002347">
    <property type="entry name" value="SDR_fam"/>
</dbReference>